<proteinExistence type="predicted"/>
<gene>
    <name evidence="2" type="ORF">EVAR_50048_1</name>
</gene>
<reference evidence="2 3" key="1">
    <citation type="journal article" date="2019" name="Commun. Biol.">
        <title>The bagworm genome reveals a unique fibroin gene that provides high tensile strength.</title>
        <authorList>
            <person name="Kono N."/>
            <person name="Nakamura H."/>
            <person name="Ohtoshi R."/>
            <person name="Tomita M."/>
            <person name="Numata K."/>
            <person name="Arakawa K."/>
        </authorList>
    </citation>
    <scope>NUCLEOTIDE SEQUENCE [LARGE SCALE GENOMIC DNA]</scope>
</reference>
<dbReference type="EMBL" id="BGZK01000858">
    <property type="protein sequence ID" value="GBP63092.1"/>
    <property type="molecule type" value="Genomic_DNA"/>
</dbReference>
<dbReference type="Proteomes" id="UP000299102">
    <property type="component" value="Unassembled WGS sequence"/>
</dbReference>
<name>A0A4C1XJB9_EUMVA</name>
<keyword evidence="3" id="KW-1185">Reference proteome</keyword>
<evidence type="ECO:0000256" key="1">
    <source>
        <dbReference type="SAM" id="MobiDB-lite"/>
    </source>
</evidence>
<dbReference type="AlphaFoldDB" id="A0A4C1XJB9"/>
<evidence type="ECO:0000313" key="2">
    <source>
        <dbReference type="EMBL" id="GBP63092.1"/>
    </source>
</evidence>
<feature type="region of interest" description="Disordered" evidence="1">
    <location>
        <begin position="54"/>
        <end position="85"/>
    </location>
</feature>
<comment type="caution">
    <text evidence="2">The sequence shown here is derived from an EMBL/GenBank/DDBJ whole genome shotgun (WGS) entry which is preliminary data.</text>
</comment>
<accession>A0A4C1XJB9</accession>
<protein>
    <submittedName>
        <fullName evidence="2">Uncharacterized protein</fullName>
    </submittedName>
</protein>
<organism evidence="2 3">
    <name type="scientific">Eumeta variegata</name>
    <name type="common">Bagworm moth</name>
    <name type="synonym">Eumeta japonica</name>
    <dbReference type="NCBI Taxonomy" id="151549"/>
    <lineage>
        <taxon>Eukaryota</taxon>
        <taxon>Metazoa</taxon>
        <taxon>Ecdysozoa</taxon>
        <taxon>Arthropoda</taxon>
        <taxon>Hexapoda</taxon>
        <taxon>Insecta</taxon>
        <taxon>Pterygota</taxon>
        <taxon>Neoptera</taxon>
        <taxon>Endopterygota</taxon>
        <taxon>Lepidoptera</taxon>
        <taxon>Glossata</taxon>
        <taxon>Ditrysia</taxon>
        <taxon>Tineoidea</taxon>
        <taxon>Psychidae</taxon>
        <taxon>Oiketicinae</taxon>
        <taxon>Eumeta</taxon>
    </lineage>
</organism>
<sequence length="85" mass="9527">MRCRRAVELFQLMFMSRIRAGGRGGGRGGRATRDALSGSCRGALLRRVAGSTSELAKQDLKRDPDENEDVEQVRHRDGHGVIRRY</sequence>
<evidence type="ECO:0000313" key="3">
    <source>
        <dbReference type="Proteomes" id="UP000299102"/>
    </source>
</evidence>
<feature type="compositionally biased region" description="Basic and acidic residues" evidence="1">
    <location>
        <begin position="71"/>
        <end position="85"/>
    </location>
</feature>